<dbReference type="EMBL" id="CP119071">
    <property type="protein sequence ID" value="WEL39657.1"/>
    <property type="molecule type" value="Genomic_DNA"/>
</dbReference>
<protein>
    <recommendedName>
        <fullName evidence="3 7">Glycerol-3-phosphate dehydrogenase</fullName>
        <ecNumber evidence="3 7">1.1.5.3</ecNumber>
    </recommendedName>
</protein>
<dbReference type="InterPro" id="IPR006076">
    <property type="entry name" value="FAD-dep_OxRdtase"/>
</dbReference>
<dbReference type="PROSITE" id="PS00977">
    <property type="entry name" value="FAD_G3PDH_1"/>
    <property type="match status" value="1"/>
</dbReference>
<evidence type="ECO:0000256" key="7">
    <source>
        <dbReference type="RuleBase" id="RU361217"/>
    </source>
</evidence>
<evidence type="ECO:0000313" key="13">
    <source>
        <dbReference type="Proteomes" id="UP001217963"/>
    </source>
</evidence>
<dbReference type="InterPro" id="IPR036188">
    <property type="entry name" value="FAD/NAD-bd_sf"/>
</dbReference>
<dbReference type="SUPFAM" id="SSF54373">
    <property type="entry name" value="FAD-linked reductases, C-terminal domain"/>
    <property type="match status" value="1"/>
</dbReference>
<keyword evidence="13" id="KW-1185">Reference proteome</keyword>
<evidence type="ECO:0000259" key="11">
    <source>
        <dbReference type="Pfam" id="PF16901"/>
    </source>
</evidence>
<organism evidence="12 13">
    <name type="scientific">Encephalitozoon hellem</name>
    <name type="common">Microsporidian parasite</name>
    <dbReference type="NCBI Taxonomy" id="27973"/>
    <lineage>
        <taxon>Eukaryota</taxon>
        <taxon>Fungi</taxon>
        <taxon>Fungi incertae sedis</taxon>
        <taxon>Microsporidia</taxon>
        <taxon>Unikaryonidae</taxon>
        <taxon>Encephalitozoon</taxon>
    </lineage>
</organism>
<feature type="domain" description="Alpha-glycerophosphate oxidase C-terminal" evidence="11">
    <location>
        <begin position="443"/>
        <end position="563"/>
    </location>
</feature>
<dbReference type="PANTHER" id="PTHR11985">
    <property type="entry name" value="GLYCEROL-3-PHOSPHATE DEHYDROGENASE"/>
    <property type="match status" value="1"/>
</dbReference>
<name>A0ABY8CRP0_ENCHE</name>
<dbReference type="Pfam" id="PF16901">
    <property type="entry name" value="DAO_C"/>
    <property type="match status" value="1"/>
</dbReference>
<dbReference type="InterPro" id="IPR031656">
    <property type="entry name" value="DAO_C"/>
</dbReference>
<dbReference type="InterPro" id="IPR000447">
    <property type="entry name" value="G3P_DH_FAD-dep"/>
</dbReference>
<keyword evidence="9" id="KW-0732">Signal</keyword>
<keyword evidence="4 7" id="KW-0285">Flavoprotein</keyword>
<dbReference type="Gene3D" id="1.10.8.870">
    <property type="entry name" value="Alpha-glycerophosphate oxidase, cap domain"/>
    <property type="match status" value="1"/>
</dbReference>
<evidence type="ECO:0000256" key="9">
    <source>
        <dbReference type="SAM" id="SignalP"/>
    </source>
</evidence>
<dbReference type="Gene3D" id="3.50.50.60">
    <property type="entry name" value="FAD/NAD(P)-binding domain"/>
    <property type="match status" value="1"/>
</dbReference>
<evidence type="ECO:0000259" key="10">
    <source>
        <dbReference type="Pfam" id="PF01266"/>
    </source>
</evidence>
<evidence type="ECO:0000256" key="8">
    <source>
        <dbReference type="SAM" id="MobiDB-lite"/>
    </source>
</evidence>
<keyword evidence="5" id="KW-0274">FAD</keyword>
<dbReference type="SUPFAM" id="SSF51905">
    <property type="entry name" value="FAD/NAD(P)-binding domain"/>
    <property type="match status" value="1"/>
</dbReference>
<comment type="cofactor">
    <cofactor evidence="1 7">
        <name>FAD</name>
        <dbReference type="ChEBI" id="CHEBI:57692"/>
    </cofactor>
</comment>
<gene>
    <name evidence="12" type="ORF">PFJ87_10g01050</name>
</gene>
<dbReference type="PRINTS" id="PR01001">
    <property type="entry name" value="FADG3PDH"/>
</dbReference>
<evidence type="ECO:0000256" key="6">
    <source>
        <dbReference type="ARBA" id="ARBA00023002"/>
    </source>
</evidence>
<evidence type="ECO:0000256" key="5">
    <source>
        <dbReference type="ARBA" id="ARBA00022827"/>
    </source>
</evidence>
<evidence type="ECO:0000256" key="1">
    <source>
        <dbReference type="ARBA" id="ARBA00001974"/>
    </source>
</evidence>
<feature type="signal peptide" evidence="9">
    <location>
        <begin position="1"/>
        <end position="15"/>
    </location>
</feature>
<comment type="catalytic activity">
    <reaction evidence="7">
        <text>a quinone + sn-glycerol 3-phosphate = dihydroxyacetone phosphate + a quinol</text>
        <dbReference type="Rhea" id="RHEA:18977"/>
        <dbReference type="ChEBI" id="CHEBI:24646"/>
        <dbReference type="ChEBI" id="CHEBI:57597"/>
        <dbReference type="ChEBI" id="CHEBI:57642"/>
        <dbReference type="ChEBI" id="CHEBI:132124"/>
        <dbReference type="EC" id="1.1.5.3"/>
    </reaction>
</comment>
<feature type="domain" description="FAD dependent oxidoreductase" evidence="10">
    <location>
        <begin position="57"/>
        <end position="419"/>
    </location>
</feature>
<reference evidence="12 13" key="1">
    <citation type="submission" date="2023-02" db="EMBL/GenBank/DDBJ databases">
        <title>Encephalitozoon hellem ATCC 50451 complete genome.</title>
        <authorList>
            <person name="Mascarenhas dos Santos A.C."/>
            <person name="Julian A.T."/>
            <person name="Pombert J.-F."/>
        </authorList>
    </citation>
    <scope>NUCLEOTIDE SEQUENCE [LARGE SCALE GENOMIC DNA]</scope>
    <source>
        <strain evidence="12 13">ATCC 50451</strain>
    </source>
</reference>
<evidence type="ECO:0000313" key="12">
    <source>
        <dbReference type="EMBL" id="WEL39657.1"/>
    </source>
</evidence>
<accession>A0ABY8CRP0</accession>
<dbReference type="Proteomes" id="UP001217963">
    <property type="component" value="Chromosome X"/>
</dbReference>
<evidence type="ECO:0000256" key="3">
    <source>
        <dbReference type="ARBA" id="ARBA00013029"/>
    </source>
</evidence>
<feature type="region of interest" description="Disordered" evidence="8">
    <location>
        <begin position="593"/>
        <end position="613"/>
    </location>
</feature>
<dbReference type="InterPro" id="IPR038299">
    <property type="entry name" value="DAO_C_sf"/>
</dbReference>
<dbReference type="EC" id="1.1.5.3" evidence="3 7"/>
<dbReference type="Pfam" id="PF01266">
    <property type="entry name" value="DAO"/>
    <property type="match status" value="1"/>
</dbReference>
<evidence type="ECO:0000256" key="2">
    <source>
        <dbReference type="ARBA" id="ARBA00007330"/>
    </source>
</evidence>
<comment type="similarity">
    <text evidence="2 7">Belongs to the FAD-dependent glycerol-3-phosphate dehydrogenase family.</text>
</comment>
<feature type="chain" id="PRO_5045387242" description="Glycerol-3-phosphate dehydrogenase" evidence="9">
    <location>
        <begin position="16"/>
        <end position="613"/>
    </location>
</feature>
<dbReference type="Gene3D" id="3.30.9.10">
    <property type="entry name" value="D-Amino Acid Oxidase, subunit A, domain 2"/>
    <property type="match status" value="1"/>
</dbReference>
<keyword evidence="6 7" id="KW-0560">Oxidoreductase</keyword>
<proteinExistence type="inferred from homology"/>
<dbReference type="PANTHER" id="PTHR11985:SF15">
    <property type="entry name" value="GLYCEROL-3-PHOSPHATE DEHYDROGENASE, MITOCHONDRIAL"/>
    <property type="match status" value="1"/>
</dbReference>
<evidence type="ECO:0000256" key="4">
    <source>
        <dbReference type="ARBA" id="ARBA00022630"/>
    </source>
</evidence>
<sequence>MLVALVFLFLSVVMASRYLYKKIFVMGRLKHIKKPSEDWEAPSRKAMMERLESEVFDLVIVGGGSTGAGCALDAATRGLNVALVEALDFGSGTSSKSTKLVHGGVRYLASAVSNLDLSQYRLVWQALDERSTMFKISPYLTNSIKILVPIYSKILVPYFYLGLKLYDWISGLKSLGKSYFISRKEAIDAFPHVNKKNLCGAMVYFDGQQDDVRNNVMLVMTAVYHGAVAVNYLSAKSLVMKEGKIAGVRCKDLISGSEVEIRSAGVINSTGNFADDLRRMNDGDAREIMVQSSGTHIVIPKEYAPKEMGFLDPLTGDNRIAFFMPWMGKTLVGSTDIKAKNEASPSPTKEDLEFLIHEVRAYTSQNPKLTKDEVSAIWTGIRPLVKDIEVSETSSIVRKHFVQVEKNGLLTVTGGKWTIYRKIAEDAIDLAVSAFYLKPKGPCVTKYVQILGADEYSEDTWICVQKKLNVTKDVAKRLVRFYGTGALRLANYIKKGKKSLLSEKYSYFCEEVEYCIDNEMAVRICDVLCNRLMIGLVDVKEAYGCIRKVLEIFKRKHRWDADRCNDEEINAIRMLNTYGLKILREDIQDESSLEAGCPGEEEHRSGNKSLITK</sequence>